<dbReference type="EMBL" id="JASBWU010000016">
    <property type="protein sequence ID" value="KAJ9115493.1"/>
    <property type="molecule type" value="Genomic_DNA"/>
</dbReference>
<accession>A0ACC2WUM9</accession>
<gene>
    <name evidence="1" type="ORF">QFC22_005251</name>
</gene>
<evidence type="ECO:0000313" key="1">
    <source>
        <dbReference type="EMBL" id="KAJ9115493.1"/>
    </source>
</evidence>
<evidence type="ECO:0000313" key="2">
    <source>
        <dbReference type="Proteomes" id="UP001243375"/>
    </source>
</evidence>
<name>A0ACC2WUM9_9TREE</name>
<keyword evidence="2" id="KW-1185">Reference proteome</keyword>
<dbReference type="Proteomes" id="UP001243375">
    <property type="component" value="Unassembled WGS sequence"/>
</dbReference>
<sequence>MDDDNPFANPFADDNDPSPQASLPPIITTTTGNTSGTTASPNQSPYIRKLERDGVISLDLASPSSSGFGGGGGGNPFSSVGDGNPFASSSSVFGDARGGAGNGAEEVDAFSGGFGGDSMAYQLPPAATAAPITPDHQTSYPFQADSSSPPVSPSTNEHNTQTNVNTAPTSDEQKHDDAERLRALGLAPEEDSTAGGLKAAFVKREHSVATSTGTTKVRKEAVTGGDASGKDETVPGTGTEEQMKKEDEEESCHNDASKESVNPDHPSSTPKPTVADRTVNAEPQKTSSQTTTSSQPQTQTQTPSAASPSTTTTSPASASMTKAPAPIRRRKKIVGISVGDSERERELERARERERERERAQREQEQKEREKVEKERAEKERAEREQQPSEPQADGRNDQPQKEEGLPISAVVSDGHGTSLHPQDGKAEDSVEDAKGGRTVSGIATTAGLDSAGKQESAIGELVQETSHMDLDGTAKAADATDESITAFSDAQHQSQVDPDGLRGLPALPDSEANTRTGSPDTSHTHASTTSTSVFPTTTTTTTTTTTAKPPTSPPAKTARSPTVHSRRVVSGHAGGGGVWGRAFDEVEDEPLSAAPVSSRMPGSAGWPTAAGSGGWGEERDVSGFGYGAAVSGSPGFAGMAGASSSPPQEQIQSAAPPAAKPTPAFNIRIHDPTRVGDPIRGHVVYTVTTRTTSPHFHSTSTAIGAGAGRGGMVEASVLRRFSQFLWLVERLGANNPGVIVPPVPDKQISGRFEDQFVETRRAALEKCLNKIANHPVLALDPDLRLFLESEAFEYEVKHRKHEASQSQDGGKGLLASLGGSIGGPRFIEKDDWFEQKKAFLDSLESQMKGLIKSVEAASKHRLDLATTIADFSGTITALSESDLSMDLSQALQRFAGLINREKEREEGQAKMDVVKLLSTADEYLRWIGSVRMAFAGRIKSYHAWQQAESDSRRLKTTHEKLRRAGKIAHERLPLAIAEIHEADRKALDLHADFDAVSRLCKTEFGAYEQGRVEEFKTMLGEYLDGMIIVQKEMIAAWENYLGLVQRTTGDRPTQRSS</sequence>
<protein>
    <submittedName>
        <fullName evidence="1">Uncharacterized protein</fullName>
    </submittedName>
</protein>
<proteinExistence type="predicted"/>
<reference evidence="1" key="1">
    <citation type="submission" date="2023-04" db="EMBL/GenBank/DDBJ databases">
        <title>Draft Genome sequencing of Naganishia species isolated from polar environments using Oxford Nanopore Technology.</title>
        <authorList>
            <person name="Leo P."/>
            <person name="Venkateswaran K."/>
        </authorList>
    </citation>
    <scope>NUCLEOTIDE SEQUENCE</scope>
    <source>
        <strain evidence="1">MNA-CCFEE 5425</strain>
    </source>
</reference>
<comment type="caution">
    <text evidence="1">The sequence shown here is derived from an EMBL/GenBank/DDBJ whole genome shotgun (WGS) entry which is preliminary data.</text>
</comment>
<organism evidence="1 2">
    <name type="scientific">Naganishia vaughanmartiniae</name>
    <dbReference type="NCBI Taxonomy" id="1424756"/>
    <lineage>
        <taxon>Eukaryota</taxon>
        <taxon>Fungi</taxon>
        <taxon>Dikarya</taxon>
        <taxon>Basidiomycota</taxon>
        <taxon>Agaricomycotina</taxon>
        <taxon>Tremellomycetes</taxon>
        <taxon>Filobasidiales</taxon>
        <taxon>Filobasidiaceae</taxon>
        <taxon>Naganishia</taxon>
    </lineage>
</organism>